<dbReference type="InterPro" id="IPR000871">
    <property type="entry name" value="Beta-lactam_class-A"/>
</dbReference>
<evidence type="ECO:0000256" key="2">
    <source>
        <dbReference type="ARBA" id="ARBA00009009"/>
    </source>
</evidence>
<dbReference type="HOGENOM" id="CLU_031960_6_0_6"/>
<dbReference type="MEROPS" id="S11.A01"/>
<feature type="domain" description="Beta-lactamase class A catalytic" evidence="8">
    <location>
        <begin position="43"/>
        <end position="259"/>
    </location>
</feature>
<organism evidence="9 10">
    <name type="scientific">Marinobacter nauticus (strain ATCC 700491 / DSM 11845 / VT8)</name>
    <name type="common">Marinobacter aquaeolei</name>
    <dbReference type="NCBI Taxonomy" id="351348"/>
    <lineage>
        <taxon>Bacteria</taxon>
        <taxon>Pseudomonadati</taxon>
        <taxon>Pseudomonadota</taxon>
        <taxon>Gammaproteobacteria</taxon>
        <taxon>Pseudomonadales</taxon>
        <taxon>Marinobacteraceae</taxon>
        <taxon>Marinobacter</taxon>
    </lineage>
</organism>
<evidence type="ECO:0000256" key="7">
    <source>
        <dbReference type="SAM" id="SignalP"/>
    </source>
</evidence>
<dbReference type="InterPro" id="IPR023650">
    <property type="entry name" value="Beta-lactam_class-A_AS"/>
</dbReference>
<dbReference type="SUPFAM" id="SSF56601">
    <property type="entry name" value="beta-lactamase/transpeptidase-like"/>
    <property type="match status" value="1"/>
</dbReference>
<dbReference type="GO" id="GO:0030655">
    <property type="term" value="P:beta-lactam antibiotic catabolic process"/>
    <property type="evidence" value="ECO:0007669"/>
    <property type="project" value="InterPro"/>
</dbReference>
<dbReference type="PROSITE" id="PS00146">
    <property type="entry name" value="BETA_LACTAMASE_A"/>
    <property type="match status" value="1"/>
</dbReference>
<evidence type="ECO:0000313" key="10">
    <source>
        <dbReference type="Proteomes" id="UP000000998"/>
    </source>
</evidence>
<evidence type="ECO:0000313" key="9">
    <source>
        <dbReference type="EMBL" id="ABM18172.1"/>
    </source>
</evidence>
<comment type="similarity">
    <text evidence="2 6">Belongs to the class-A beta-lactamase family.</text>
</comment>
<dbReference type="GO" id="GO:0008800">
    <property type="term" value="F:beta-lactamase activity"/>
    <property type="evidence" value="ECO:0007669"/>
    <property type="project" value="UniProtKB-UniRule"/>
</dbReference>
<dbReference type="Pfam" id="PF13354">
    <property type="entry name" value="Beta-lactamase2"/>
    <property type="match status" value="1"/>
</dbReference>
<dbReference type="InterPro" id="IPR012338">
    <property type="entry name" value="Beta-lactam/transpept-like"/>
</dbReference>
<feature type="chain" id="PRO_5002638158" description="Beta-lactamase" evidence="7">
    <location>
        <begin position="22"/>
        <end position="301"/>
    </location>
</feature>
<reference evidence="10" key="1">
    <citation type="journal article" date="2011" name="Appl. Environ. Microbiol.">
        <title>Genomic potential of Marinobacter aquaeolei, a biogeochemical 'opportunitroph'.</title>
        <authorList>
            <person name="Singer E."/>
            <person name="Webb E.A."/>
            <person name="Nelson W.C."/>
            <person name="Heidelberg J.F."/>
            <person name="Ivanova N."/>
            <person name="Pati A."/>
            <person name="Edwards K.J."/>
        </authorList>
    </citation>
    <scope>NUCLEOTIDE SEQUENCE [LARGE SCALE GENOMIC DNA]</scope>
    <source>
        <strain evidence="10">ATCC 700491 / DSM 11845 / VT8</strain>
    </source>
</reference>
<feature type="signal peptide" evidence="7">
    <location>
        <begin position="1"/>
        <end position="21"/>
    </location>
</feature>
<evidence type="ECO:0000259" key="8">
    <source>
        <dbReference type="Pfam" id="PF13354"/>
    </source>
</evidence>
<dbReference type="PANTHER" id="PTHR35333">
    <property type="entry name" value="BETA-LACTAMASE"/>
    <property type="match status" value="1"/>
</dbReference>
<dbReference type="EMBL" id="CP000514">
    <property type="protein sequence ID" value="ABM18172.1"/>
    <property type="molecule type" value="Genomic_DNA"/>
</dbReference>
<dbReference type="PANTHER" id="PTHR35333:SF3">
    <property type="entry name" value="BETA-LACTAMASE-TYPE TRANSPEPTIDASE FOLD CONTAINING PROTEIN"/>
    <property type="match status" value="1"/>
</dbReference>
<dbReference type="eggNOG" id="COG2367">
    <property type="taxonomic scope" value="Bacteria"/>
</dbReference>
<dbReference type="STRING" id="351348.Maqu_1080"/>
<dbReference type="AlphaFoldDB" id="A1TZK3"/>
<dbReference type="InterPro" id="IPR045155">
    <property type="entry name" value="Beta-lactam_cat"/>
</dbReference>
<evidence type="ECO:0000256" key="1">
    <source>
        <dbReference type="ARBA" id="ARBA00001526"/>
    </source>
</evidence>
<name>A1TZK3_MARN8</name>
<gene>
    <name evidence="9" type="ordered locus">Maqu_1080</name>
</gene>
<keyword evidence="4 6" id="KW-0378">Hydrolase</keyword>
<sequence precursor="true">MIFQKLIAAILLTLSTSVASADQDNSLIKTVKKVADDLEARVGFAAYDLESGQRWEYHADQRFAMSSTFKTLACAALLHRVDTGQANLARKVNVSESDLVTYSPITETYADGEAMTLSDLCEATLTTSDNTAANLVLRELGGPEAVTSFARHLGDDVTRLDRWETELNEALPGDNRDTTTPNAMVRNLQTLLLGDALSEPSREQLRDWLEGNQVADGLFRAAVPEGWVVADRTGAGGFGSRSITAVIWPPERQPIVVALYLTQTDASFAERNAAIAEIGEAIVLTVPVDPSRHQGFIYGAD</sequence>
<dbReference type="Gene3D" id="3.40.710.10">
    <property type="entry name" value="DD-peptidase/beta-lactamase superfamily"/>
    <property type="match status" value="1"/>
</dbReference>
<dbReference type="Proteomes" id="UP000000998">
    <property type="component" value="Chromosome"/>
</dbReference>
<dbReference type="KEGG" id="maq:Maqu_1080"/>
<evidence type="ECO:0000256" key="6">
    <source>
        <dbReference type="RuleBase" id="RU361140"/>
    </source>
</evidence>
<protein>
    <recommendedName>
        <fullName evidence="3 6">Beta-lactamase</fullName>
        <ecNumber evidence="3 6">3.5.2.6</ecNumber>
    </recommendedName>
</protein>
<dbReference type="NCBIfam" id="NF033103">
    <property type="entry name" value="bla_class_A"/>
    <property type="match status" value="1"/>
</dbReference>
<proteinExistence type="inferred from homology"/>
<dbReference type="EC" id="3.5.2.6" evidence="3 6"/>
<keyword evidence="5 6" id="KW-0046">Antibiotic resistance</keyword>
<evidence type="ECO:0000256" key="3">
    <source>
        <dbReference type="ARBA" id="ARBA00012865"/>
    </source>
</evidence>
<evidence type="ECO:0000256" key="5">
    <source>
        <dbReference type="ARBA" id="ARBA00023251"/>
    </source>
</evidence>
<accession>A1TZK3</accession>
<dbReference type="PRINTS" id="PR00118">
    <property type="entry name" value="BLACTAMASEA"/>
</dbReference>
<comment type="catalytic activity">
    <reaction evidence="1 6">
        <text>a beta-lactam + H2O = a substituted beta-amino acid</text>
        <dbReference type="Rhea" id="RHEA:20401"/>
        <dbReference type="ChEBI" id="CHEBI:15377"/>
        <dbReference type="ChEBI" id="CHEBI:35627"/>
        <dbReference type="ChEBI" id="CHEBI:140347"/>
        <dbReference type="EC" id="3.5.2.6"/>
    </reaction>
</comment>
<evidence type="ECO:0000256" key="4">
    <source>
        <dbReference type="ARBA" id="ARBA00022801"/>
    </source>
</evidence>
<keyword evidence="7" id="KW-0732">Signal</keyword>
<dbReference type="GO" id="GO:0046677">
    <property type="term" value="P:response to antibiotic"/>
    <property type="evidence" value="ECO:0007669"/>
    <property type="project" value="UniProtKB-UniRule"/>
</dbReference>